<name>A0A4P8J058_9BURK</name>
<keyword evidence="2" id="KW-1185">Reference proteome</keyword>
<organism evidence="1 2">
    <name type="scientific">Trinickia violacea</name>
    <dbReference type="NCBI Taxonomy" id="2571746"/>
    <lineage>
        <taxon>Bacteria</taxon>
        <taxon>Pseudomonadati</taxon>
        <taxon>Pseudomonadota</taxon>
        <taxon>Betaproteobacteria</taxon>
        <taxon>Burkholderiales</taxon>
        <taxon>Burkholderiaceae</taxon>
        <taxon>Trinickia</taxon>
    </lineage>
</organism>
<evidence type="ECO:0000313" key="1">
    <source>
        <dbReference type="EMBL" id="QCP54136.1"/>
    </source>
</evidence>
<dbReference type="EMBL" id="CP040078">
    <property type="protein sequence ID" value="QCP54136.1"/>
    <property type="molecule type" value="Genomic_DNA"/>
</dbReference>
<protein>
    <submittedName>
        <fullName evidence="1">Uncharacterized protein</fullName>
    </submittedName>
</protein>
<dbReference type="RefSeq" id="WP_137336904.1">
    <property type="nucleotide sequence ID" value="NZ_CP040078.1"/>
</dbReference>
<dbReference type="OrthoDB" id="9008958at2"/>
<gene>
    <name evidence="1" type="ORF">FAZ95_34705</name>
</gene>
<dbReference type="Proteomes" id="UP000298656">
    <property type="component" value="Chromosome 2"/>
</dbReference>
<evidence type="ECO:0000313" key="2">
    <source>
        <dbReference type="Proteomes" id="UP000298656"/>
    </source>
</evidence>
<accession>A0A4P8J058</accession>
<proteinExistence type="predicted"/>
<sequence>MSAQLADSTAPASEHEANLRAWMSAWFDHAVSVGFVRPPFVLKDEAAAKLEGYYSVGLTPSEGATAFFSKPH</sequence>
<dbReference type="KEGG" id="tvl:FAZ95_34705"/>
<reference evidence="1 2" key="1">
    <citation type="submission" date="2019-05" db="EMBL/GenBank/DDBJ databases">
        <title>Burkholderia sp. DHOD12, isolated from subtropical forest soil.</title>
        <authorList>
            <person name="Gao Z.-H."/>
            <person name="Qiu L.-H."/>
        </authorList>
    </citation>
    <scope>NUCLEOTIDE SEQUENCE [LARGE SCALE GENOMIC DNA]</scope>
    <source>
        <strain evidence="1 2">DHOD12</strain>
    </source>
</reference>
<dbReference type="AlphaFoldDB" id="A0A4P8J058"/>